<feature type="compositionally biased region" description="Gly residues" evidence="3">
    <location>
        <begin position="134"/>
        <end position="146"/>
    </location>
</feature>
<dbReference type="InterPro" id="IPR002347">
    <property type="entry name" value="SDR_fam"/>
</dbReference>
<dbReference type="PRINTS" id="PR00081">
    <property type="entry name" value="GDHRDH"/>
</dbReference>
<feature type="region of interest" description="Disordered" evidence="3">
    <location>
        <begin position="1"/>
        <end position="28"/>
    </location>
</feature>
<keyword evidence="5" id="KW-1185">Reference proteome</keyword>
<comment type="caution">
    <text evidence="4">The sequence shown here is derived from an EMBL/GenBank/DDBJ whole genome shotgun (WGS) entry which is preliminary data.</text>
</comment>
<dbReference type="Gene3D" id="3.40.50.720">
    <property type="entry name" value="NAD(P)-binding Rossmann-like Domain"/>
    <property type="match status" value="1"/>
</dbReference>
<gene>
    <name evidence="4" type="ORF">VaNZ11_016340</name>
</gene>
<dbReference type="Proteomes" id="UP001165090">
    <property type="component" value="Unassembled WGS sequence"/>
</dbReference>
<comment type="similarity">
    <text evidence="1">Belongs to the short-chain dehydrogenases/reductases (SDR) family.</text>
</comment>
<organism evidence="4 5">
    <name type="scientific">Volvox africanus</name>
    <dbReference type="NCBI Taxonomy" id="51714"/>
    <lineage>
        <taxon>Eukaryota</taxon>
        <taxon>Viridiplantae</taxon>
        <taxon>Chlorophyta</taxon>
        <taxon>core chlorophytes</taxon>
        <taxon>Chlorophyceae</taxon>
        <taxon>CS clade</taxon>
        <taxon>Chlamydomonadales</taxon>
        <taxon>Volvocaceae</taxon>
        <taxon>Volvox</taxon>
    </lineage>
</organism>
<accession>A0ABQ5SMK3</accession>
<evidence type="ECO:0000313" key="5">
    <source>
        <dbReference type="Proteomes" id="UP001165090"/>
    </source>
</evidence>
<name>A0ABQ5SMK3_9CHLO</name>
<proteinExistence type="inferred from homology"/>
<dbReference type="Pfam" id="PF00106">
    <property type="entry name" value="adh_short"/>
    <property type="match status" value="2"/>
</dbReference>
<dbReference type="SUPFAM" id="SSF51735">
    <property type="entry name" value="NAD(P)-binding Rossmann-fold domains"/>
    <property type="match status" value="1"/>
</dbReference>
<reference evidence="4 5" key="1">
    <citation type="journal article" date="2023" name="IScience">
        <title>Expanded male sex-determining region conserved during the evolution of homothallism in the green alga Volvox.</title>
        <authorList>
            <person name="Yamamoto K."/>
            <person name="Matsuzaki R."/>
            <person name="Mahakham W."/>
            <person name="Heman W."/>
            <person name="Sekimoto H."/>
            <person name="Kawachi M."/>
            <person name="Minakuchi Y."/>
            <person name="Toyoda A."/>
            <person name="Nozaki H."/>
        </authorList>
    </citation>
    <scope>NUCLEOTIDE SEQUENCE [LARGE SCALE GENOMIC DNA]</scope>
    <source>
        <strain evidence="4 5">NIES-4468</strain>
    </source>
</reference>
<evidence type="ECO:0000256" key="1">
    <source>
        <dbReference type="ARBA" id="ARBA00006484"/>
    </source>
</evidence>
<evidence type="ECO:0000313" key="4">
    <source>
        <dbReference type="EMBL" id="GLI71223.1"/>
    </source>
</evidence>
<evidence type="ECO:0000256" key="3">
    <source>
        <dbReference type="SAM" id="MobiDB-lite"/>
    </source>
</evidence>
<dbReference type="PANTHER" id="PTHR24320:SF148">
    <property type="entry name" value="NAD(P)-BINDING ROSSMANN-FOLD SUPERFAMILY PROTEIN"/>
    <property type="match status" value="1"/>
</dbReference>
<dbReference type="EMBL" id="BSDZ01000103">
    <property type="protein sequence ID" value="GLI71223.1"/>
    <property type="molecule type" value="Genomic_DNA"/>
</dbReference>
<protein>
    <submittedName>
        <fullName evidence="4">Uncharacterized protein</fullName>
    </submittedName>
</protein>
<feature type="region of interest" description="Disordered" evidence="3">
    <location>
        <begin position="126"/>
        <end position="149"/>
    </location>
</feature>
<dbReference type="PANTHER" id="PTHR24320">
    <property type="entry name" value="RETINOL DEHYDROGENASE"/>
    <property type="match status" value="1"/>
</dbReference>
<dbReference type="InterPro" id="IPR036291">
    <property type="entry name" value="NAD(P)-bd_dom_sf"/>
</dbReference>
<sequence>MRPLAQSPAKAGSDTDASTERAAGGNVHPPIASVSLAGDISMEGKYCIVTGSNCGIGLQVARGLMRRGAHVIMACRNMTACQQAASVLRGEGLSGSCACRVVDLENPSSIRAFVTQQAEELAINTNSVGNNDNGSGGGGGAAGLRGGQQPQQGRRYVDVLVNNAGVMGVPPAPDGSDRHLTTNHLGPYLLTRLLLPHMTHGSRIINVASRAHYTGSLSLVPDPNGRAETIRNDTHHWFWQYCRSKLCNVLFTAELQRRYGYGSPFALTVDKSSSVSGVSVGSSRTLEGIVGGIGAHAVSPGLVDTGIARYLLPGQLQWLLAPLRPFFRTPEQGAEVVLYAASSSELQGRNTLFLHDCREKQPSAAARDPRLAADLWRVSAALLRMPEEGGEPDKGSR</sequence>
<keyword evidence="2" id="KW-0560">Oxidoreductase</keyword>
<evidence type="ECO:0000256" key="2">
    <source>
        <dbReference type="ARBA" id="ARBA00023002"/>
    </source>
</evidence>